<evidence type="ECO:0000259" key="1">
    <source>
        <dbReference type="Pfam" id="PF01243"/>
    </source>
</evidence>
<feature type="domain" description="Pyridoxamine 5'-phosphate oxidase N-terminal" evidence="1">
    <location>
        <begin position="13"/>
        <end position="120"/>
    </location>
</feature>
<dbReference type="InterPro" id="IPR012349">
    <property type="entry name" value="Split_barrel_FMN-bd"/>
</dbReference>
<organism evidence="2 3">
    <name type="scientific">Actinocorallia longicatena</name>
    <dbReference type="NCBI Taxonomy" id="111803"/>
    <lineage>
        <taxon>Bacteria</taxon>
        <taxon>Bacillati</taxon>
        <taxon>Actinomycetota</taxon>
        <taxon>Actinomycetes</taxon>
        <taxon>Streptosporangiales</taxon>
        <taxon>Thermomonosporaceae</taxon>
        <taxon>Actinocorallia</taxon>
    </lineage>
</organism>
<comment type="caution">
    <text evidence="2">The sequence shown here is derived from an EMBL/GenBank/DDBJ whole genome shotgun (WGS) entry which is preliminary data.</text>
</comment>
<name>A0ABP6QIM5_9ACTN</name>
<dbReference type="RefSeq" id="WP_344836234.1">
    <property type="nucleotide sequence ID" value="NZ_BAAAUV010000025.1"/>
</dbReference>
<sequence>MTLPQGDLRLLETDTARRLLHSRELAHLAYVGRDGTPRVMPMMFLWTGTTLVMSTFGGAHKIASLRAAPAAAVTIDVGGPPPEVLLLRGPVEVQEVDGVLPDYVTMQRHYYGDEQAERTAAEIDRPGLRMARLALTPTWAGVLDFRTRLPHALSRS</sequence>
<proteinExistence type="predicted"/>
<dbReference type="SUPFAM" id="SSF50475">
    <property type="entry name" value="FMN-binding split barrel"/>
    <property type="match status" value="1"/>
</dbReference>
<reference evidence="3" key="1">
    <citation type="journal article" date="2019" name="Int. J. Syst. Evol. Microbiol.">
        <title>The Global Catalogue of Microorganisms (GCM) 10K type strain sequencing project: providing services to taxonomists for standard genome sequencing and annotation.</title>
        <authorList>
            <consortium name="The Broad Institute Genomics Platform"/>
            <consortium name="The Broad Institute Genome Sequencing Center for Infectious Disease"/>
            <person name="Wu L."/>
            <person name="Ma J."/>
        </authorList>
    </citation>
    <scope>NUCLEOTIDE SEQUENCE [LARGE SCALE GENOMIC DNA]</scope>
    <source>
        <strain evidence="3">JCM 9377</strain>
    </source>
</reference>
<evidence type="ECO:0000313" key="3">
    <source>
        <dbReference type="Proteomes" id="UP001501237"/>
    </source>
</evidence>
<protein>
    <submittedName>
        <fullName evidence="2">Pyridoxamine 5'-phosphate oxidase family protein</fullName>
    </submittedName>
</protein>
<dbReference type="InterPro" id="IPR011576">
    <property type="entry name" value="Pyridox_Oxase_N"/>
</dbReference>
<evidence type="ECO:0000313" key="2">
    <source>
        <dbReference type="EMBL" id="GAA3233638.1"/>
    </source>
</evidence>
<accession>A0ABP6QIM5</accession>
<dbReference type="Proteomes" id="UP001501237">
    <property type="component" value="Unassembled WGS sequence"/>
</dbReference>
<dbReference type="Gene3D" id="2.30.110.10">
    <property type="entry name" value="Electron Transport, Fmn-binding Protein, Chain A"/>
    <property type="match status" value="1"/>
</dbReference>
<gene>
    <name evidence="2" type="ORF">GCM10010468_66290</name>
</gene>
<keyword evidence="3" id="KW-1185">Reference proteome</keyword>
<dbReference type="Pfam" id="PF01243">
    <property type="entry name" value="PNPOx_N"/>
    <property type="match status" value="1"/>
</dbReference>
<dbReference type="EMBL" id="BAAAUV010000025">
    <property type="protein sequence ID" value="GAA3233638.1"/>
    <property type="molecule type" value="Genomic_DNA"/>
</dbReference>